<dbReference type="EMBL" id="CM007892">
    <property type="protein sequence ID" value="OTG32174.1"/>
    <property type="molecule type" value="Genomic_DNA"/>
</dbReference>
<evidence type="ECO:0000313" key="2">
    <source>
        <dbReference type="EMBL" id="OTG32174.1"/>
    </source>
</evidence>
<evidence type="ECO:0000313" key="1">
    <source>
        <dbReference type="EMBL" id="KAF5815936.1"/>
    </source>
</evidence>
<evidence type="ECO:0000313" key="3">
    <source>
        <dbReference type="Proteomes" id="UP000215914"/>
    </source>
</evidence>
<gene>
    <name evidence="2" type="ORF">HannXRQ_Chr03g0083731</name>
    <name evidence="1" type="ORF">HanXRQr2_Chr03g0128751</name>
</gene>
<dbReference type="AlphaFoldDB" id="A0A251V9R0"/>
<keyword evidence="3" id="KW-1185">Reference proteome</keyword>
<reference evidence="2" key="2">
    <citation type="submission" date="2017-02" db="EMBL/GenBank/DDBJ databases">
        <title>Sunflower complete genome.</title>
        <authorList>
            <person name="Langlade N."/>
            <person name="Munos S."/>
        </authorList>
    </citation>
    <scope>NUCLEOTIDE SEQUENCE [LARGE SCALE GENOMIC DNA]</scope>
    <source>
        <tissue evidence="2">Leaves</tissue>
    </source>
</reference>
<organism evidence="2 3">
    <name type="scientific">Helianthus annuus</name>
    <name type="common">Common sunflower</name>
    <dbReference type="NCBI Taxonomy" id="4232"/>
    <lineage>
        <taxon>Eukaryota</taxon>
        <taxon>Viridiplantae</taxon>
        <taxon>Streptophyta</taxon>
        <taxon>Embryophyta</taxon>
        <taxon>Tracheophyta</taxon>
        <taxon>Spermatophyta</taxon>
        <taxon>Magnoliopsida</taxon>
        <taxon>eudicotyledons</taxon>
        <taxon>Gunneridae</taxon>
        <taxon>Pentapetalae</taxon>
        <taxon>asterids</taxon>
        <taxon>campanulids</taxon>
        <taxon>Asterales</taxon>
        <taxon>Asteraceae</taxon>
        <taxon>Asteroideae</taxon>
        <taxon>Heliantheae alliance</taxon>
        <taxon>Heliantheae</taxon>
        <taxon>Helianthus</taxon>
    </lineage>
</organism>
<accession>A0A251V9R0</accession>
<reference evidence="1 3" key="1">
    <citation type="journal article" date="2017" name="Nature">
        <title>The sunflower genome provides insights into oil metabolism, flowering and Asterid evolution.</title>
        <authorList>
            <person name="Badouin H."/>
            <person name="Gouzy J."/>
            <person name="Grassa C.J."/>
            <person name="Murat F."/>
            <person name="Staton S.E."/>
            <person name="Cottret L."/>
            <person name="Lelandais-Briere C."/>
            <person name="Owens G.L."/>
            <person name="Carrere S."/>
            <person name="Mayjonade B."/>
            <person name="Legrand L."/>
            <person name="Gill N."/>
            <person name="Kane N.C."/>
            <person name="Bowers J.E."/>
            <person name="Hubner S."/>
            <person name="Bellec A."/>
            <person name="Berard A."/>
            <person name="Berges H."/>
            <person name="Blanchet N."/>
            <person name="Boniface M.C."/>
            <person name="Brunel D."/>
            <person name="Catrice O."/>
            <person name="Chaidir N."/>
            <person name="Claudel C."/>
            <person name="Donnadieu C."/>
            <person name="Faraut T."/>
            <person name="Fievet G."/>
            <person name="Helmstetter N."/>
            <person name="King M."/>
            <person name="Knapp S.J."/>
            <person name="Lai Z."/>
            <person name="Le Paslier M.C."/>
            <person name="Lippi Y."/>
            <person name="Lorenzon L."/>
            <person name="Mandel J.R."/>
            <person name="Marage G."/>
            <person name="Marchand G."/>
            <person name="Marquand E."/>
            <person name="Bret-Mestries E."/>
            <person name="Morien E."/>
            <person name="Nambeesan S."/>
            <person name="Nguyen T."/>
            <person name="Pegot-Espagnet P."/>
            <person name="Pouilly N."/>
            <person name="Raftis F."/>
            <person name="Sallet E."/>
            <person name="Schiex T."/>
            <person name="Thomas J."/>
            <person name="Vandecasteele C."/>
            <person name="Vares D."/>
            <person name="Vear F."/>
            <person name="Vautrin S."/>
            <person name="Crespi M."/>
            <person name="Mangin B."/>
            <person name="Burke J.M."/>
            <person name="Salse J."/>
            <person name="Munos S."/>
            <person name="Vincourt P."/>
            <person name="Rieseberg L.H."/>
            <person name="Langlade N.B."/>
        </authorList>
    </citation>
    <scope>NUCLEOTIDE SEQUENCE [LARGE SCALE GENOMIC DNA]</scope>
    <source>
        <strain evidence="3">cv. SF193</strain>
        <tissue evidence="1">Leaves</tissue>
    </source>
</reference>
<dbReference type="EMBL" id="MNCJ02000318">
    <property type="protein sequence ID" value="KAF5815936.1"/>
    <property type="molecule type" value="Genomic_DNA"/>
</dbReference>
<protein>
    <submittedName>
        <fullName evidence="2">Uncharacterized protein</fullName>
    </submittedName>
</protein>
<proteinExistence type="predicted"/>
<dbReference type="Gramene" id="mRNA:HanXRQr2_Chr03g0128751">
    <property type="protein sequence ID" value="mRNA:HanXRQr2_Chr03g0128751"/>
    <property type="gene ID" value="HanXRQr2_Chr03g0128751"/>
</dbReference>
<sequence>MNIKSEYKWTHYVHEHKRTYATTAHGVKRTKFLVRFAYSPNENEFSLGLKFLWYYILYLTFRKKVIKLKFNESMLAETLVASFAFLAAKAQASVTFEATLLAEDETVLSHRYLKLSEDINSGSSFNMTNYLVEVCEPRKHSAEKCPRKVSTSENETPEIKITDVDNIKLCKRITATKPPSDGKTMNKDFI</sequence>
<dbReference type="InParanoid" id="A0A251V9R0"/>
<name>A0A251V9R0_HELAN</name>
<dbReference type="Proteomes" id="UP000215914">
    <property type="component" value="Chromosome 3"/>
</dbReference>
<reference evidence="1" key="3">
    <citation type="submission" date="2020-06" db="EMBL/GenBank/DDBJ databases">
        <title>Helianthus annuus Genome sequencing and assembly Release 2.</title>
        <authorList>
            <person name="Gouzy J."/>
            <person name="Langlade N."/>
            <person name="Munos S."/>
        </authorList>
    </citation>
    <scope>NUCLEOTIDE SEQUENCE</scope>
    <source>
        <tissue evidence="1">Leaves</tissue>
    </source>
</reference>